<protein>
    <submittedName>
        <fullName evidence="1">Uncharacterized protein</fullName>
    </submittedName>
</protein>
<reference evidence="2 3" key="3">
    <citation type="submission" date="2017-10" db="EMBL/GenBank/DDBJ databases">
        <title>Extensive intraspecific genome diversity in a model arbuscular mycorrhizal fungus.</title>
        <authorList>
            <person name="Chen E.C.H."/>
            <person name="Morin E."/>
            <person name="Baudet D."/>
            <person name="Noel J."/>
            <person name="Ndikumana S."/>
            <person name="Charron P."/>
            <person name="St-Onge C."/>
            <person name="Giorgi J."/>
            <person name="Grigoriev I.V."/>
            <person name="Roux C."/>
            <person name="Martin F.M."/>
            <person name="Corradi N."/>
        </authorList>
    </citation>
    <scope>NUCLEOTIDE SEQUENCE [LARGE SCALE GENOMIC DNA]</scope>
    <source>
        <strain evidence="2 3">A1</strain>
    </source>
</reference>
<evidence type="ECO:0000313" key="1">
    <source>
        <dbReference type="EMBL" id="PKC17504.1"/>
    </source>
</evidence>
<organism evidence="1 4">
    <name type="scientific">Rhizophagus irregularis</name>
    <dbReference type="NCBI Taxonomy" id="588596"/>
    <lineage>
        <taxon>Eukaryota</taxon>
        <taxon>Fungi</taxon>
        <taxon>Fungi incertae sedis</taxon>
        <taxon>Mucoromycota</taxon>
        <taxon>Glomeromycotina</taxon>
        <taxon>Glomeromycetes</taxon>
        <taxon>Glomerales</taxon>
        <taxon>Glomeraceae</taxon>
        <taxon>Rhizophagus</taxon>
    </lineage>
</organism>
<comment type="caution">
    <text evidence="1">The sequence shown here is derived from an EMBL/GenBank/DDBJ whole genome shotgun (WGS) entry which is preliminary data.</text>
</comment>
<dbReference type="EMBL" id="LLXJ01000012">
    <property type="protein sequence ID" value="PKC17504.1"/>
    <property type="molecule type" value="Genomic_DNA"/>
</dbReference>
<dbReference type="Proteomes" id="UP000232722">
    <property type="component" value="Unassembled WGS sequence"/>
</dbReference>
<dbReference type="AlphaFoldDB" id="A0A2N0QEJ8"/>
<gene>
    <name evidence="2" type="ORF">RhiirA1_462312</name>
    <name evidence="1" type="ORF">RhiirA5_405764</name>
</gene>
<evidence type="ECO:0000313" key="3">
    <source>
        <dbReference type="Proteomes" id="UP000232688"/>
    </source>
</evidence>
<dbReference type="Proteomes" id="UP000232688">
    <property type="component" value="Unassembled WGS sequence"/>
</dbReference>
<proteinExistence type="predicted"/>
<reference evidence="2 3" key="4">
    <citation type="submission" date="2017-10" db="EMBL/GenBank/DDBJ databases">
        <title>Genome analyses suggest a sexual origin of heterokaryosis in a supposedly ancient asexual fungus.</title>
        <authorList>
            <person name="Corradi N."/>
            <person name="Sedzielewska K."/>
            <person name="Noel J."/>
            <person name="Charron P."/>
            <person name="Farinelli L."/>
            <person name="Marton T."/>
            <person name="Kruger M."/>
            <person name="Pelin A."/>
            <person name="Brachmann A."/>
            <person name="Corradi N."/>
        </authorList>
    </citation>
    <scope>NUCLEOTIDE SEQUENCE [LARGE SCALE GENOMIC DNA]</scope>
    <source>
        <strain evidence="2 3">A1</strain>
    </source>
</reference>
<dbReference type="VEuPathDB" id="FungiDB:RhiirA1_462312"/>
<name>A0A2N0QEJ8_9GLOM</name>
<reference evidence="1 4" key="1">
    <citation type="submission" date="2016-04" db="EMBL/GenBank/DDBJ databases">
        <title>Genome analyses suggest a sexual origin of heterokaryosis in a supposedly ancient asexual fungus.</title>
        <authorList>
            <person name="Ropars J."/>
            <person name="Sedzielewska K."/>
            <person name="Noel J."/>
            <person name="Charron P."/>
            <person name="Farinelli L."/>
            <person name="Marton T."/>
            <person name="Kruger M."/>
            <person name="Pelin A."/>
            <person name="Brachmann A."/>
            <person name="Corradi N."/>
        </authorList>
    </citation>
    <scope>NUCLEOTIDE SEQUENCE [LARGE SCALE GENOMIC DNA]</scope>
    <source>
        <strain evidence="1 4">A5</strain>
    </source>
</reference>
<dbReference type="VEuPathDB" id="FungiDB:FUN_025381"/>
<reference evidence="1 4" key="2">
    <citation type="submission" date="2017-09" db="EMBL/GenBank/DDBJ databases">
        <title>Extensive intraspecific genome diversity in a model arbuscular mycorrhizal fungus.</title>
        <authorList>
            <person name="Chen E.C."/>
            <person name="Morin E."/>
            <person name="Beaudet D."/>
            <person name="Noel J."/>
            <person name="Ndikumana S."/>
            <person name="Charron P."/>
            <person name="St-Onge C."/>
            <person name="Giorgi J."/>
            <person name="Grigoriev I.V."/>
            <person name="Roux C."/>
            <person name="Martin F.M."/>
            <person name="Corradi N."/>
        </authorList>
    </citation>
    <scope>NUCLEOTIDE SEQUENCE [LARGE SCALE GENOMIC DNA]</scope>
    <source>
        <strain evidence="1 4">A5</strain>
    </source>
</reference>
<sequence>MFECQLDLVNKEISVMNKIYEGEIGLIEGKLNLINKINKEIKLFDGKHYSEQVDLSQVKGKLYLTQKNQVDLS</sequence>
<evidence type="ECO:0000313" key="2">
    <source>
        <dbReference type="EMBL" id="PKC64520.1"/>
    </source>
</evidence>
<accession>A0A2N0QEJ8</accession>
<dbReference type="EMBL" id="LLXH01000629">
    <property type="protein sequence ID" value="PKC64520.1"/>
    <property type="molecule type" value="Genomic_DNA"/>
</dbReference>
<evidence type="ECO:0000313" key="4">
    <source>
        <dbReference type="Proteomes" id="UP000232722"/>
    </source>
</evidence>